<evidence type="ECO:0000313" key="1">
    <source>
        <dbReference type="EMBL" id="ACE05238.1"/>
    </source>
</evidence>
<dbReference type="SUPFAM" id="SSF81301">
    <property type="entry name" value="Nucleotidyltransferase"/>
    <property type="match status" value="1"/>
</dbReference>
<name>B3EP99_CHLPB</name>
<proteinExistence type="predicted"/>
<reference evidence="1" key="1">
    <citation type="submission" date="2008-06" db="EMBL/GenBank/DDBJ databases">
        <title>Complete sequence of Chlorobium phaeobacteroides BS1.</title>
        <authorList>
            <consortium name="US DOE Joint Genome Institute"/>
            <person name="Lucas S."/>
            <person name="Copeland A."/>
            <person name="Lapidus A."/>
            <person name="Glavina del Rio T."/>
            <person name="Dalin E."/>
            <person name="Tice H."/>
            <person name="Bruce D."/>
            <person name="Goodwin L."/>
            <person name="Pitluck S."/>
            <person name="Schmutz J."/>
            <person name="Larimer F."/>
            <person name="Land M."/>
            <person name="Hauser L."/>
            <person name="Kyrpides N."/>
            <person name="Ovchinnikova G."/>
            <person name="Li T."/>
            <person name="Liu Z."/>
            <person name="Zhao F."/>
            <person name="Overmann J."/>
            <person name="Bryant D.A."/>
            <person name="Richardson P."/>
        </authorList>
    </citation>
    <scope>NUCLEOTIDE SEQUENCE [LARGE SCALE GENOMIC DNA]</scope>
    <source>
        <strain evidence="1">BS1</strain>
    </source>
</reference>
<organism evidence="1">
    <name type="scientific">Chlorobium phaeobacteroides (strain BS1)</name>
    <dbReference type="NCBI Taxonomy" id="331678"/>
    <lineage>
        <taxon>Bacteria</taxon>
        <taxon>Pseudomonadati</taxon>
        <taxon>Chlorobiota</taxon>
        <taxon>Chlorobiia</taxon>
        <taxon>Chlorobiales</taxon>
        <taxon>Chlorobiaceae</taxon>
        <taxon>Chlorobium/Pelodictyon group</taxon>
        <taxon>Chlorobium</taxon>
    </lineage>
</organism>
<dbReference type="AlphaFoldDB" id="B3EP99"/>
<sequence>MTSRLLHALEIIVNWLDKQRVPYMIFGGIANSIYGNPRQTFDIDVKISVPSGKNRADFIGQLASVATLLPEKPLRFITETSVLPVTVHDVRIDLVFAQLPFEEQAIARSRSKQFFSVTMKVCGVDDFILQKAVSSRQKDWDDIETVIGLQKENIDWKYLLQHCQELSDFLSDSTIVTRIQNMR</sequence>
<dbReference type="eggNOG" id="ENOG5033CVS">
    <property type="taxonomic scope" value="Bacteria"/>
</dbReference>
<protein>
    <submittedName>
        <fullName evidence="1">Uncharacterized protein</fullName>
    </submittedName>
</protein>
<dbReference type="HOGENOM" id="CLU_1472710_0_0_10"/>
<dbReference type="KEGG" id="cpb:Cphamn1_2337"/>
<dbReference type="InterPro" id="IPR043519">
    <property type="entry name" value="NT_sf"/>
</dbReference>
<gene>
    <name evidence="1" type="ordered locus">Cphamn1_2337</name>
</gene>
<dbReference type="EMBL" id="CP001101">
    <property type="protein sequence ID" value="ACE05238.1"/>
    <property type="molecule type" value="Genomic_DNA"/>
</dbReference>
<accession>B3EP99</accession>
<dbReference type="OrthoDB" id="121150at2"/>
<dbReference type="Gene3D" id="3.30.460.40">
    <property type="match status" value="1"/>
</dbReference>